<sequence>MRLHQLIAFVFYIWRINRLVEWVGLGLGMHQFQAYPIPILALELVGS</sequence>
<keyword evidence="2" id="KW-1185">Reference proteome</keyword>
<feature type="non-terminal residue" evidence="1">
    <location>
        <position position="1"/>
    </location>
</feature>
<protein>
    <submittedName>
        <fullName evidence="1">Uncharacterized protein</fullName>
    </submittedName>
</protein>
<reference evidence="1" key="1">
    <citation type="submission" date="2021-02" db="EMBL/GenBank/DDBJ databases">
        <authorList>
            <person name="Nowell W R."/>
        </authorList>
    </citation>
    <scope>NUCLEOTIDE SEQUENCE</scope>
</reference>
<comment type="caution">
    <text evidence="1">The sequence shown here is derived from an EMBL/GenBank/DDBJ whole genome shotgun (WGS) entry which is preliminary data.</text>
</comment>
<evidence type="ECO:0000313" key="1">
    <source>
        <dbReference type="EMBL" id="CAF4369509.1"/>
    </source>
</evidence>
<dbReference type="Proteomes" id="UP000663866">
    <property type="component" value="Unassembled WGS sequence"/>
</dbReference>
<dbReference type="AlphaFoldDB" id="A0A820M7M5"/>
<proteinExistence type="predicted"/>
<name>A0A820M7M5_9BILA</name>
<accession>A0A820M7M5</accession>
<evidence type="ECO:0000313" key="2">
    <source>
        <dbReference type="Proteomes" id="UP000663866"/>
    </source>
</evidence>
<dbReference type="EMBL" id="CAJOBG010035190">
    <property type="protein sequence ID" value="CAF4369509.1"/>
    <property type="molecule type" value="Genomic_DNA"/>
</dbReference>
<organism evidence="1 2">
    <name type="scientific">Rotaria magnacalcarata</name>
    <dbReference type="NCBI Taxonomy" id="392030"/>
    <lineage>
        <taxon>Eukaryota</taxon>
        <taxon>Metazoa</taxon>
        <taxon>Spiralia</taxon>
        <taxon>Gnathifera</taxon>
        <taxon>Rotifera</taxon>
        <taxon>Eurotatoria</taxon>
        <taxon>Bdelloidea</taxon>
        <taxon>Philodinida</taxon>
        <taxon>Philodinidae</taxon>
        <taxon>Rotaria</taxon>
    </lineage>
</organism>
<gene>
    <name evidence="1" type="ORF">OVN521_LOCUS33422</name>
</gene>